<reference evidence="2" key="1">
    <citation type="submission" date="2020-08" db="EMBL/GenBank/DDBJ databases">
        <title>Genome sequencing and assembly of the red palm weevil Rhynchophorus ferrugineus.</title>
        <authorList>
            <person name="Dias G.B."/>
            <person name="Bergman C.M."/>
            <person name="Manee M."/>
        </authorList>
    </citation>
    <scope>NUCLEOTIDE SEQUENCE</scope>
    <source>
        <strain evidence="2">AA-2017</strain>
        <tissue evidence="2">Whole larva</tissue>
    </source>
</reference>
<feature type="compositionally biased region" description="Polar residues" evidence="1">
    <location>
        <begin position="1"/>
        <end position="15"/>
    </location>
</feature>
<accession>A0A834I3X8</accession>
<organism evidence="2 3">
    <name type="scientific">Rhynchophorus ferrugineus</name>
    <name type="common">Red palm weevil</name>
    <name type="synonym">Curculio ferrugineus</name>
    <dbReference type="NCBI Taxonomy" id="354439"/>
    <lineage>
        <taxon>Eukaryota</taxon>
        <taxon>Metazoa</taxon>
        <taxon>Ecdysozoa</taxon>
        <taxon>Arthropoda</taxon>
        <taxon>Hexapoda</taxon>
        <taxon>Insecta</taxon>
        <taxon>Pterygota</taxon>
        <taxon>Neoptera</taxon>
        <taxon>Endopterygota</taxon>
        <taxon>Coleoptera</taxon>
        <taxon>Polyphaga</taxon>
        <taxon>Cucujiformia</taxon>
        <taxon>Curculionidae</taxon>
        <taxon>Dryophthorinae</taxon>
        <taxon>Rhynchophorus</taxon>
    </lineage>
</organism>
<feature type="region of interest" description="Disordered" evidence="1">
    <location>
        <begin position="1"/>
        <end position="25"/>
    </location>
</feature>
<name>A0A834I3X8_RHYFE</name>
<proteinExistence type="predicted"/>
<keyword evidence="3" id="KW-1185">Reference proteome</keyword>
<sequence>MTNVVGVSTRQQAPQHSRRFGPTLSMNVSHSSRTVSLLFLDAKISIGRGRARTASGELARDFDSPALLTNNNRPARSVLREITRDVERTRPWRVRRAISPKTRIIRRMRSG</sequence>
<comment type="caution">
    <text evidence="2">The sequence shown here is derived from an EMBL/GenBank/DDBJ whole genome shotgun (WGS) entry which is preliminary data.</text>
</comment>
<evidence type="ECO:0000256" key="1">
    <source>
        <dbReference type="SAM" id="MobiDB-lite"/>
    </source>
</evidence>
<dbReference type="Proteomes" id="UP000625711">
    <property type="component" value="Unassembled WGS sequence"/>
</dbReference>
<gene>
    <name evidence="2" type="ORF">GWI33_015071</name>
</gene>
<dbReference type="EMBL" id="JAACXV010013847">
    <property type="protein sequence ID" value="KAF7272106.1"/>
    <property type="molecule type" value="Genomic_DNA"/>
</dbReference>
<protein>
    <submittedName>
        <fullName evidence="2">Uncharacterized protein</fullName>
    </submittedName>
</protein>
<dbReference type="AlphaFoldDB" id="A0A834I3X8"/>
<evidence type="ECO:0000313" key="2">
    <source>
        <dbReference type="EMBL" id="KAF7272106.1"/>
    </source>
</evidence>
<evidence type="ECO:0000313" key="3">
    <source>
        <dbReference type="Proteomes" id="UP000625711"/>
    </source>
</evidence>